<name>A0A1G9YRM5_9FIRM</name>
<feature type="transmembrane region" description="Helical" evidence="9">
    <location>
        <begin position="270"/>
        <end position="290"/>
    </location>
</feature>
<evidence type="ECO:0000256" key="8">
    <source>
        <dbReference type="SAM" id="MobiDB-lite"/>
    </source>
</evidence>
<feature type="transmembrane region" description="Helical" evidence="9">
    <location>
        <begin position="172"/>
        <end position="195"/>
    </location>
</feature>
<dbReference type="EMBL" id="FNHZ01000006">
    <property type="protein sequence ID" value="SDN11275.1"/>
    <property type="molecule type" value="Genomic_DNA"/>
</dbReference>
<keyword evidence="7 9" id="KW-0472">Membrane</keyword>
<evidence type="ECO:0000313" key="10">
    <source>
        <dbReference type="EMBL" id="SDN11275.1"/>
    </source>
</evidence>
<proteinExistence type="inferred from homology"/>
<keyword evidence="11" id="KW-1185">Reference proteome</keyword>
<keyword evidence="5 9" id="KW-0812">Transmembrane</keyword>
<dbReference type="GO" id="GO:0055085">
    <property type="term" value="P:transmembrane transport"/>
    <property type="evidence" value="ECO:0007669"/>
    <property type="project" value="TreeGrafter"/>
</dbReference>
<dbReference type="Pfam" id="PF01594">
    <property type="entry name" value="AI-2E_transport"/>
    <property type="match status" value="1"/>
</dbReference>
<dbReference type="PANTHER" id="PTHR21716:SF53">
    <property type="entry name" value="PERMEASE PERM-RELATED"/>
    <property type="match status" value="1"/>
</dbReference>
<accession>A0A1G9YRM5</accession>
<keyword evidence="4" id="KW-1003">Cell membrane</keyword>
<dbReference type="PANTHER" id="PTHR21716">
    <property type="entry name" value="TRANSMEMBRANE PROTEIN"/>
    <property type="match status" value="1"/>
</dbReference>
<feature type="compositionally biased region" description="Basic and acidic residues" evidence="8">
    <location>
        <begin position="57"/>
        <end position="76"/>
    </location>
</feature>
<comment type="subcellular location">
    <subcellularLocation>
        <location evidence="1">Cell membrane</location>
        <topology evidence="1">Multi-pass membrane protein</topology>
    </subcellularLocation>
</comment>
<reference evidence="11" key="1">
    <citation type="submission" date="2016-10" db="EMBL/GenBank/DDBJ databases">
        <authorList>
            <person name="Varghese N."/>
            <person name="Submissions S."/>
        </authorList>
    </citation>
    <scope>NUCLEOTIDE SEQUENCE [LARGE SCALE GENOMIC DNA]</scope>
    <source>
        <strain evidence="11">M83</strain>
    </source>
</reference>
<evidence type="ECO:0000256" key="5">
    <source>
        <dbReference type="ARBA" id="ARBA00022692"/>
    </source>
</evidence>
<feature type="transmembrane region" description="Helical" evidence="9">
    <location>
        <begin position="130"/>
        <end position="151"/>
    </location>
</feature>
<gene>
    <name evidence="10" type="ORF">SAMN05216544_1887</name>
</gene>
<comment type="similarity">
    <text evidence="2">Belongs to the autoinducer-2 exporter (AI-2E) (TC 2.A.86) family.</text>
</comment>
<organism evidence="10 11">
    <name type="scientific">Lachnospira pectinoschiza</name>
    <dbReference type="NCBI Taxonomy" id="28052"/>
    <lineage>
        <taxon>Bacteria</taxon>
        <taxon>Bacillati</taxon>
        <taxon>Bacillota</taxon>
        <taxon>Clostridia</taxon>
        <taxon>Lachnospirales</taxon>
        <taxon>Lachnospiraceae</taxon>
        <taxon>Lachnospira</taxon>
    </lineage>
</organism>
<dbReference type="RefSeq" id="WP_083330332.1">
    <property type="nucleotide sequence ID" value="NZ_FNHZ01000006.1"/>
</dbReference>
<feature type="transmembrane region" description="Helical" evidence="9">
    <location>
        <begin position="96"/>
        <end position="118"/>
    </location>
</feature>
<feature type="region of interest" description="Disordered" evidence="8">
    <location>
        <begin position="46"/>
        <end position="76"/>
    </location>
</feature>
<keyword evidence="3" id="KW-0813">Transport</keyword>
<dbReference type="GO" id="GO:0005886">
    <property type="term" value="C:plasma membrane"/>
    <property type="evidence" value="ECO:0007669"/>
    <property type="project" value="UniProtKB-SubCell"/>
</dbReference>
<dbReference type="AlphaFoldDB" id="A0A1G9YRM5"/>
<evidence type="ECO:0000256" key="1">
    <source>
        <dbReference type="ARBA" id="ARBA00004651"/>
    </source>
</evidence>
<dbReference type="InterPro" id="IPR002549">
    <property type="entry name" value="AI-2E-like"/>
</dbReference>
<sequence length="481" mass="54565">MAKFSFFSSTKKKNNTETDKEVITKNSIERLNESIDKISDIEDDYSKKKSKNFVPDNSKDATNKKEDNKKTGDYEKDHVYNTEDSNKFHFIKSDKYFSILIYALAFVLCSILIFKLIGNLSITFKAISQLFKLIGPFITGGFIALVLYPLVKTLYNKVFTETFHIKSAKLKKVLAIIIAYLIAIGFVVILLGFVIPQVYLSLQEIIDKLPIWYDNAYNYIITFENNHSYWTFVDFKEVNDYIQSLYPRILDYLSNIVTNMVPYIFNTSMLIVKGLVNFIIAIIVSVYMISDHRNLFYQSKRVLYGILPKKSADSVRVIVRNSVSIFLDFIFGKALDSLIIGVLCFIIMTIFRMPYSVLISVIVGVTNMIPYFGPYIGGVIGGLFIIITNIFLVIPYAIMILVIQQLDGLVIGPKIIGDSIGLKPLWVIFGITVGGSLWGVAGMFLGVPIVAVLGYIIDLIVQHFLNKKDVNVKPYDSFDEI</sequence>
<evidence type="ECO:0000256" key="6">
    <source>
        <dbReference type="ARBA" id="ARBA00022989"/>
    </source>
</evidence>
<evidence type="ECO:0000256" key="3">
    <source>
        <dbReference type="ARBA" id="ARBA00022448"/>
    </source>
</evidence>
<protein>
    <submittedName>
        <fullName evidence="10">Predicted PurR-regulated permease PerM</fullName>
    </submittedName>
</protein>
<dbReference type="Proteomes" id="UP000187651">
    <property type="component" value="Unassembled WGS sequence"/>
</dbReference>
<keyword evidence="6 9" id="KW-1133">Transmembrane helix</keyword>
<feature type="transmembrane region" description="Helical" evidence="9">
    <location>
        <begin position="375"/>
        <end position="403"/>
    </location>
</feature>
<evidence type="ECO:0000256" key="2">
    <source>
        <dbReference type="ARBA" id="ARBA00009773"/>
    </source>
</evidence>
<evidence type="ECO:0000256" key="7">
    <source>
        <dbReference type="ARBA" id="ARBA00023136"/>
    </source>
</evidence>
<evidence type="ECO:0000256" key="9">
    <source>
        <dbReference type="SAM" id="Phobius"/>
    </source>
</evidence>
<feature type="transmembrane region" description="Helical" evidence="9">
    <location>
        <begin position="424"/>
        <end position="457"/>
    </location>
</feature>
<dbReference type="OrthoDB" id="9793390at2"/>
<evidence type="ECO:0000313" key="11">
    <source>
        <dbReference type="Proteomes" id="UP000187651"/>
    </source>
</evidence>
<evidence type="ECO:0000256" key="4">
    <source>
        <dbReference type="ARBA" id="ARBA00022475"/>
    </source>
</evidence>
<feature type="transmembrane region" description="Helical" evidence="9">
    <location>
        <begin position="338"/>
        <end position="363"/>
    </location>
</feature>